<feature type="binding site" evidence="11">
    <location>
        <position position="421"/>
    </location>
    <ligand>
        <name>ATP</name>
        <dbReference type="ChEBI" id="CHEBI:30616"/>
    </ligand>
</feature>
<dbReference type="GO" id="GO:0008270">
    <property type="term" value="F:zinc ion binding"/>
    <property type="evidence" value="ECO:0007669"/>
    <property type="project" value="UniProtKB-KW"/>
</dbReference>
<evidence type="ECO:0000256" key="9">
    <source>
        <dbReference type="ARBA" id="ARBA00048679"/>
    </source>
</evidence>
<keyword evidence="10" id="KW-0479">Metal-binding</keyword>
<evidence type="ECO:0000313" key="16">
    <source>
        <dbReference type="EMBL" id="KAG5544939.1"/>
    </source>
</evidence>
<keyword evidence="13" id="KW-0812">Transmembrane</keyword>
<keyword evidence="10" id="KW-0862">Zinc</keyword>
<keyword evidence="13" id="KW-1133">Transmembrane helix</keyword>
<dbReference type="FunFam" id="3.30.200.20:FF:000178">
    <property type="entry name" value="serine/threonine-protein kinase PBS1-like"/>
    <property type="match status" value="1"/>
</dbReference>
<dbReference type="Pfam" id="PF00098">
    <property type="entry name" value="zf-CCHC"/>
    <property type="match status" value="1"/>
</dbReference>
<keyword evidence="4" id="KW-0732">Signal</keyword>
<protein>
    <recommendedName>
        <fullName evidence="1">non-specific serine/threonine protein kinase</fullName>
        <ecNumber evidence="1">2.7.11.1</ecNumber>
    </recommendedName>
</protein>
<dbReference type="InterPro" id="IPR036875">
    <property type="entry name" value="Znf_CCHC_sf"/>
</dbReference>
<dbReference type="AlphaFoldDB" id="A0AAV6JXQ2"/>
<dbReference type="Proteomes" id="UP000823749">
    <property type="component" value="Chromosome 6"/>
</dbReference>
<evidence type="ECO:0000256" key="2">
    <source>
        <dbReference type="ARBA" id="ARBA00022527"/>
    </source>
</evidence>
<dbReference type="SMART" id="SM00343">
    <property type="entry name" value="ZnF_C2HC"/>
    <property type="match status" value="1"/>
</dbReference>
<dbReference type="SUPFAM" id="SSF57756">
    <property type="entry name" value="Retrovirus zinc finger-like domains"/>
    <property type="match status" value="1"/>
</dbReference>
<dbReference type="FunFam" id="1.10.510.10:FF:001023">
    <property type="entry name" value="Os07g0541700 protein"/>
    <property type="match status" value="1"/>
</dbReference>
<dbReference type="InterPro" id="IPR011009">
    <property type="entry name" value="Kinase-like_dom_sf"/>
</dbReference>
<dbReference type="Gene3D" id="3.30.200.20">
    <property type="entry name" value="Phosphorylase Kinase, domain 1"/>
    <property type="match status" value="1"/>
</dbReference>
<feature type="domain" description="Protein kinase" evidence="14">
    <location>
        <begin position="393"/>
        <end position="548"/>
    </location>
</feature>
<dbReference type="EMBL" id="JACTNZ010000006">
    <property type="protein sequence ID" value="KAG5544939.1"/>
    <property type="molecule type" value="Genomic_DNA"/>
</dbReference>
<name>A0AAV6JXQ2_9ERIC</name>
<evidence type="ECO:0000259" key="14">
    <source>
        <dbReference type="PROSITE" id="PS50011"/>
    </source>
</evidence>
<dbReference type="PANTHER" id="PTHR47976:SF30">
    <property type="entry name" value="RECEPTOR-LIKE SERINE_THREONINE-PROTEIN KINASE"/>
    <property type="match status" value="1"/>
</dbReference>
<sequence>MDPGVFFPYFAFTLIVFAEGIKAPRDSAYGLNVLPGSAARFMKLGPDGHFRLYEWGDQNEERVDLNESEDQMVARYISGLTITIQDVLAMQTLWTVSEAYNRALVAKKQEKRKFFRSGQQNQAGFPSGQPFYTSFQGGSSSNGGQVGLPGFDDQDRGDKASTPAQNQPQSGVSGARKQAQSGGFKCFKCGEPGHKSSDCRKASGSRNKALFSEVEKSYDDIPLYDDVACEEIGGDLEEEEKVTTKSHYCPMLFASKKLPPMNLGMMDVPKTTNKLLKEDDIVFGQELTMREEFGNDFEDFSMYDEYLDDDEGFEDVEQVNISASAPKNRKGNNIAHPIGSSLGALFVVLLLIGAAILYLRKEKDLEEEDDNCIDELPGLSTRFSYEDLKSATENFSKKLGQGGFGSVFEGTLGNGTKVAVKRLNGIGQVKKSFLAEVKTIGNIHHVNLVRLIGYCAEKSERLLVYEYMCNGSLDKWIFRKNEELLSLEWPLRRKIISGMAKGLAYLHEECRQKILQLDIKPQNILLDENFDAKVADFGLSKLIAKEQS</sequence>
<dbReference type="InterPro" id="IPR017441">
    <property type="entry name" value="Protein_kinase_ATP_BS"/>
</dbReference>
<keyword evidence="13" id="KW-0472">Membrane</keyword>
<dbReference type="GO" id="GO:0003676">
    <property type="term" value="F:nucleic acid binding"/>
    <property type="evidence" value="ECO:0007669"/>
    <property type="project" value="InterPro"/>
</dbReference>
<reference evidence="16 17" key="1">
    <citation type="submission" date="2020-08" db="EMBL/GenBank/DDBJ databases">
        <title>Plant Genome Project.</title>
        <authorList>
            <person name="Zhang R.-G."/>
        </authorList>
    </citation>
    <scope>NUCLEOTIDE SEQUENCE [LARGE SCALE GENOMIC DNA]</scope>
    <source>
        <strain evidence="16">WSP0</strain>
        <tissue evidence="16">Leaf</tissue>
    </source>
</reference>
<evidence type="ECO:0000259" key="15">
    <source>
        <dbReference type="PROSITE" id="PS50158"/>
    </source>
</evidence>
<dbReference type="InterPro" id="IPR000719">
    <property type="entry name" value="Prot_kinase_dom"/>
</dbReference>
<evidence type="ECO:0000256" key="10">
    <source>
        <dbReference type="PROSITE-ProRule" id="PRU00047"/>
    </source>
</evidence>
<dbReference type="PROSITE" id="PS50011">
    <property type="entry name" value="PROTEIN_KINASE_DOM"/>
    <property type="match status" value="1"/>
</dbReference>
<evidence type="ECO:0000256" key="4">
    <source>
        <dbReference type="ARBA" id="ARBA00022729"/>
    </source>
</evidence>
<comment type="caution">
    <text evidence="16">The sequence shown here is derived from an EMBL/GenBank/DDBJ whole genome shotgun (WGS) entry which is preliminary data.</text>
</comment>
<evidence type="ECO:0000256" key="11">
    <source>
        <dbReference type="PROSITE-ProRule" id="PRU10141"/>
    </source>
</evidence>
<keyword evidence="17" id="KW-1185">Reference proteome</keyword>
<dbReference type="PROSITE" id="PS50158">
    <property type="entry name" value="ZF_CCHC"/>
    <property type="match status" value="1"/>
</dbReference>
<keyword evidence="2" id="KW-0723">Serine/threonine-protein kinase</keyword>
<feature type="region of interest" description="Disordered" evidence="12">
    <location>
        <begin position="117"/>
        <end position="177"/>
    </location>
</feature>
<dbReference type="EC" id="2.7.11.1" evidence="1"/>
<dbReference type="PANTHER" id="PTHR47976">
    <property type="entry name" value="G-TYPE LECTIN S-RECEPTOR-LIKE SERINE/THREONINE-PROTEIN KINASE SD2-5"/>
    <property type="match status" value="1"/>
</dbReference>
<keyword evidence="7 11" id="KW-0067">ATP-binding</keyword>
<evidence type="ECO:0000313" key="17">
    <source>
        <dbReference type="Proteomes" id="UP000823749"/>
    </source>
</evidence>
<evidence type="ECO:0000256" key="13">
    <source>
        <dbReference type="SAM" id="Phobius"/>
    </source>
</evidence>
<proteinExistence type="predicted"/>
<dbReference type="GO" id="GO:0005524">
    <property type="term" value="F:ATP binding"/>
    <property type="evidence" value="ECO:0007669"/>
    <property type="project" value="UniProtKB-UniRule"/>
</dbReference>
<evidence type="ECO:0000256" key="12">
    <source>
        <dbReference type="SAM" id="MobiDB-lite"/>
    </source>
</evidence>
<evidence type="ECO:0000256" key="8">
    <source>
        <dbReference type="ARBA" id="ARBA00047899"/>
    </source>
</evidence>
<feature type="transmembrane region" description="Helical" evidence="13">
    <location>
        <begin position="338"/>
        <end position="359"/>
    </location>
</feature>
<feature type="compositionally biased region" description="Polar residues" evidence="12">
    <location>
        <begin position="162"/>
        <end position="172"/>
    </location>
</feature>
<keyword evidence="10" id="KW-0863">Zinc-finger</keyword>
<keyword evidence="5 11" id="KW-0547">Nucleotide-binding</keyword>
<dbReference type="InterPro" id="IPR001878">
    <property type="entry name" value="Znf_CCHC"/>
</dbReference>
<dbReference type="Gene3D" id="4.10.60.10">
    <property type="entry name" value="Zinc finger, CCHC-type"/>
    <property type="match status" value="1"/>
</dbReference>
<accession>A0AAV6JXQ2</accession>
<keyword evidence="6" id="KW-0418">Kinase</keyword>
<evidence type="ECO:0000256" key="7">
    <source>
        <dbReference type="ARBA" id="ARBA00022840"/>
    </source>
</evidence>
<dbReference type="Pfam" id="PF00069">
    <property type="entry name" value="Pkinase"/>
    <property type="match status" value="1"/>
</dbReference>
<dbReference type="SMART" id="SM00220">
    <property type="entry name" value="S_TKc"/>
    <property type="match status" value="1"/>
</dbReference>
<comment type="catalytic activity">
    <reaction evidence="8">
        <text>L-threonyl-[protein] + ATP = O-phospho-L-threonyl-[protein] + ADP + H(+)</text>
        <dbReference type="Rhea" id="RHEA:46608"/>
        <dbReference type="Rhea" id="RHEA-COMP:11060"/>
        <dbReference type="Rhea" id="RHEA-COMP:11605"/>
        <dbReference type="ChEBI" id="CHEBI:15378"/>
        <dbReference type="ChEBI" id="CHEBI:30013"/>
        <dbReference type="ChEBI" id="CHEBI:30616"/>
        <dbReference type="ChEBI" id="CHEBI:61977"/>
        <dbReference type="ChEBI" id="CHEBI:456216"/>
        <dbReference type="EC" id="2.7.11.1"/>
    </reaction>
</comment>
<gene>
    <name evidence="16" type="ORF">RHGRI_017412</name>
</gene>
<dbReference type="InterPro" id="IPR051343">
    <property type="entry name" value="G-type_lectin_kinases/EP1-like"/>
</dbReference>
<organism evidence="16 17">
    <name type="scientific">Rhododendron griersonianum</name>
    <dbReference type="NCBI Taxonomy" id="479676"/>
    <lineage>
        <taxon>Eukaryota</taxon>
        <taxon>Viridiplantae</taxon>
        <taxon>Streptophyta</taxon>
        <taxon>Embryophyta</taxon>
        <taxon>Tracheophyta</taxon>
        <taxon>Spermatophyta</taxon>
        <taxon>Magnoliopsida</taxon>
        <taxon>eudicotyledons</taxon>
        <taxon>Gunneridae</taxon>
        <taxon>Pentapetalae</taxon>
        <taxon>asterids</taxon>
        <taxon>Ericales</taxon>
        <taxon>Ericaceae</taxon>
        <taxon>Ericoideae</taxon>
        <taxon>Rhodoreae</taxon>
        <taxon>Rhododendron</taxon>
    </lineage>
</organism>
<evidence type="ECO:0000256" key="6">
    <source>
        <dbReference type="ARBA" id="ARBA00022777"/>
    </source>
</evidence>
<dbReference type="GO" id="GO:0004674">
    <property type="term" value="F:protein serine/threonine kinase activity"/>
    <property type="evidence" value="ECO:0007669"/>
    <property type="project" value="UniProtKB-KW"/>
</dbReference>
<feature type="domain" description="CCHC-type" evidence="15">
    <location>
        <begin position="185"/>
        <end position="201"/>
    </location>
</feature>
<comment type="catalytic activity">
    <reaction evidence="9">
        <text>L-seryl-[protein] + ATP = O-phospho-L-seryl-[protein] + ADP + H(+)</text>
        <dbReference type="Rhea" id="RHEA:17989"/>
        <dbReference type="Rhea" id="RHEA-COMP:9863"/>
        <dbReference type="Rhea" id="RHEA-COMP:11604"/>
        <dbReference type="ChEBI" id="CHEBI:15378"/>
        <dbReference type="ChEBI" id="CHEBI:29999"/>
        <dbReference type="ChEBI" id="CHEBI:30616"/>
        <dbReference type="ChEBI" id="CHEBI:83421"/>
        <dbReference type="ChEBI" id="CHEBI:456216"/>
        <dbReference type="EC" id="2.7.11.1"/>
    </reaction>
</comment>
<keyword evidence="3" id="KW-0808">Transferase</keyword>
<dbReference type="SUPFAM" id="SSF56112">
    <property type="entry name" value="Protein kinase-like (PK-like)"/>
    <property type="match status" value="1"/>
</dbReference>
<dbReference type="PROSITE" id="PS00107">
    <property type="entry name" value="PROTEIN_KINASE_ATP"/>
    <property type="match status" value="1"/>
</dbReference>
<evidence type="ECO:0000256" key="3">
    <source>
        <dbReference type="ARBA" id="ARBA00022679"/>
    </source>
</evidence>
<dbReference type="Gene3D" id="1.10.510.10">
    <property type="entry name" value="Transferase(Phosphotransferase) domain 1"/>
    <property type="match status" value="1"/>
</dbReference>
<evidence type="ECO:0000256" key="5">
    <source>
        <dbReference type="ARBA" id="ARBA00022741"/>
    </source>
</evidence>
<evidence type="ECO:0000256" key="1">
    <source>
        <dbReference type="ARBA" id="ARBA00012513"/>
    </source>
</evidence>